<evidence type="ECO:0000256" key="1">
    <source>
        <dbReference type="ARBA" id="ARBA00004651"/>
    </source>
</evidence>
<keyword evidence="6 7" id="KW-0472">Membrane</keyword>
<dbReference type="InterPro" id="IPR035906">
    <property type="entry name" value="MetI-like_sf"/>
</dbReference>
<evidence type="ECO:0000256" key="2">
    <source>
        <dbReference type="ARBA" id="ARBA00022448"/>
    </source>
</evidence>
<evidence type="ECO:0000259" key="8">
    <source>
        <dbReference type="PROSITE" id="PS50928"/>
    </source>
</evidence>
<dbReference type="InterPro" id="IPR000515">
    <property type="entry name" value="MetI-like"/>
</dbReference>
<evidence type="ECO:0000313" key="10">
    <source>
        <dbReference type="EMBL" id="KDR30268.1"/>
    </source>
</evidence>
<reference evidence="10 11" key="2">
    <citation type="submission" date="2014-03" db="EMBL/GenBank/DDBJ databases">
        <title>Draft Genome Sequences of Four Burkholderia Strains.</title>
        <authorList>
            <person name="Liu X.Y."/>
            <person name="Li C.X."/>
            <person name="Xu J.H."/>
        </authorList>
    </citation>
    <scope>NUCLEOTIDE SEQUENCE [LARGE SCALE GENOMIC DNA]</scope>
    <source>
        <strain evidence="10 11">R27</strain>
    </source>
</reference>
<gene>
    <name evidence="10" type="ORF">BG57_15005</name>
    <name evidence="9" type="ORF">GCM10010985_08610</name>
</gene>
<protein>
    <submittedName>
        <fullName evidence="10">Peptide ABC transporter permease</fullName>
    </submittedName>
</protein>
<comment type="similarity">
    <text evidence="7">Belongs to the binding-protein-dependent transport system permease family.</text>
</comment>
<dbReference type="CDD" id="cd06261">
    <property type="entry name" value="TM_PBP2"/>
    <property type="match status" value="1"/>
</dbReference>
<feature type="transmembrane region" description="Helical" evidence="7">
    <location>
        <begin position="28"/>
        <end position="47"/>
    </location>
</feature>
<sequence>MSTATASAPKPRRFEALGALLRSGTFDFGALILLFWVTCALFGHWLVPLDPYASDPLNSLAPPSPEHWFGTDQLGRDVFARVIVGSRDILTIAPLATLIGTAAGTAIGLIVGYFGGWVDALIGRITDALLALPLVIVALLALAAVGASDATVILVIGLTFAPITARTVRAAVLGERHLDYVLAAQLRGENAFYIMFAEILPNVLPPIVVEATVRLGYAIFAVATLSFLGFGIQPPSADWGLALSESYTLMAGGAWWTVVFDAAAIASLVVAVNLVADAVQGVLDR</sequence>
<dbReference type="PANTHER" id="PTHR43386:SF25">
    <property type="entry name" value="PEPTIDE ABC TRANSPORTER PERMEASE PROTEIN"/>
    <property type="match status" value="1"/>
</dbReference>
<evidence type="ECO:0000256" key="5">
    <source>
        <dbReference type="ARBA" id="ARBA00022989"/>
    </source>
</evidence>
<dbReference type="PROSITE" id="PS50928">
    <property type="entry name" value="ABC_TM1"/>
    <property type="match status" value="1"/>
</dbReference>
<dbReference type="STRING" id="1071679.BG57_15005"/>
<feature type="transmembrane region" description="Helical" evidence="7">
    <location>
        <begin position="215"/>
        <end position="233"/>
    </location>
</feature>
<evidence type="ECO:0000256" key="6">
    <source>
        <dbReference type="ARBA" id="ARBA00023136"/>
    </source>
</evidence>
<name>A0A069NP87_9BURK</name>
<dbReference type="Pfam" id="PF00528">
    <property type="entry name" value="BPD_transp_1"/>
    <property type="match status" value="1"/>
</dbReference>
<reference evidence="9" key="4">
    <citation type="submission" date="2024-05" db="EMBL/GenBank/DDBJ databases">
        <authorList>
            <person name="Sun Q."/>
            <person name="Zhou Y."/>
        </authorList>
    </citation>
    <scope>NUCLEOTIDE SEQUENCE</scope>
    <source>
        <strain evidence="9">CGMCC 1.11013</strain>
    </source>
</reference>
<accession>A0A069NP87</accession>
<feature type="domain" description="ABC transmembrane type-1" evidence="8">
    <location>
        <begin position="86"/>
        <end position="276"/>
    </location>
</feature>
<dbReference type="RefSeq" id="WP_035968144.1">
    <property type="nucleotide sequence ID" value="NZ_BMEG01000001.1"/>
</dbReference>
<dbReference type="GO" id="GO:0055085">
    <property type="term" value="P:transmembrane transport"/>
    <property type="evidence" value="ECO:0007669"/>
    <property type="project" value="InterPro"/>
</dbReference>
<dbReference type="PANTHER" id="PTHR43386">
    <property type="entry name" value="OLIGOPEPTIDE TRANSPORT SYSTEM PERMEASE PROTEIN APPC"/>
    <property type="match status" value="1"/>
</dbReference>
<dbReference type="EMBL" id="BMEG01000001">
    <property type="protein sequence ID" value="GGD57111.1"/>
    <property type="molecule type" value="Genomic_DNA"/>
</dbReference>
<evidence type="ECO:0000256" key="7">
    <source>
        <dbReference type="RuleBase" id="RU363032"/>
    </source>
</evidence>
<evidence type="ECO:0000313" key="12">
    <source>
        <dbReference type="Proteomes" id="UP000597138"/>
    </source>
</evidence>
<reference evidence="12" key="3">
    <citation type="journal article" date="2019" name="Int. J. Syst. Evol. Microbiol.">
        <title>The Global Catalogue of Microorganisms (GCM) 10K type strain sequencing project: providing services to taxonomists for standard genome sequencing and annotation.</title>
        <authorList>
            <consortium name="The Broad Institute Genomics Platform"/>
            <consortium name="The Broad Institute Genome Sequencing Center for Infectious Disease"/>
            <person name="Wu L."/>
            <person name="Ma J."/>
        </authorList>
    </citation>
    <scope>NUCLEOTIDE SEQUENCE [LARGE SCALE GENOMIC DNA]</scope>
    <source>
        <strain evidence="12">CGMCC 1.11013</strain>
    </source>
</reference>
<evidence type="ECO:0000313" key="11">
    <source>
        <dbReference type="Proteomes" id="UP000027439"/>
    </source>
</evidence>
<keyword evidence="12" id="KW-1185">Reference proteome</keyword>
<evidence type="ECO:0000313" key="9">
    <source>
        <dbReference type="EMBL" id="GGD57111.1"/>
    </source>
</evidence>
<keyword evidence="3" id="KW-1003">Cell membrane</keyword>
<dbReference type="Gene3D" id="1.10.3720.10">
    <property type="entry name" value="MetI-like"/>
    <property type="match status" value="1"/>
</dbReference>
<dbReference type="AlphaFoldDB" id="A0A069NP87"/>
<reference evidence="9" key="1">
    <citation type="journal article" date="2014" name="Int. J. Syst. Evol. Microbiol.">
        <title>Complete genome of a new Firmicutes species belonging to the dominant human colonic microbiota ('Ruminococcus bicirculans') reveals two chromosomes and a selective capacity to utilize plant glucans.</title>
        <authorList>
            <consortium name="NISC Comparative Sequencing Program"/>
            <person name="Wegmann U."/>
            <person name="Louis P."/>
            <person name="Goesmann A."/>
            <person name="Henrissat B."/>
            <person name="Duncan S.H."/>
            <person name="Flint H.J."/>
        </authorList>
    </citation>
    <scope>NUCLEOTIDE SEQUENCE</scope>
    <source>
        <strain evidence="9">CGMCC 1.11013</strain>
    </source>
</reference>
<proteinExistence type="inferred from homology"/>
<dbReference type="GO" id="GO:0005886">
    <property type="term" value="C:plasma membrane"/>
    <property type="evidence" value="ECO:0007669"/>
    <property type="project" value="UniProtKB-SubCell"/>
</dbReference>
<dbReference type="eggNOG" id="COG1173">
    <property type="taxonomic scope" value="Bacteria"/>
</dbReference>
<feature type="transmembrane region" description="Helical" evidence="7">
    <location>
        <begin position="253"/>
        <end position="276"/>
    </location>
</feature>
<dbReference type="SUPFAM" id="SSF161098">
    <property type="entry name" value="MetI-like"/>
    <property type="match status" value="1"/>
</dbReference>
<feature type="transmembrane region" description="Helical" evidence="7">
    <location>
        <begin position="121"/>
        <end position="145"/>
    </location>
</feature>
<keyword evidence="2 7" id="KW-0813">Transport</keyword>
<comment type="subcellular location">
    <subcellularLocation>
        <location evidence="1 7">Cell membrane</location>
        <topology evidence="1 7">Multi-pass membrane protein</topology>
    </subcellularLocation>
</comment>
<organism evidence="10 11">
    <name type="scientific">Caballeronia grimmiae</name>
    <dbReference type="NCBI Taxonomy" id="1071679"/>
    <lineage>
        <taxon>Bacteria</taxon>
        <taxon>Pseudomonadati</taxon>
        <taxon>Pseudomonadota</taxon>
        <taxon>Betaproteobacteria</taxon>
        <taxon>Burkholderiales</taxon>
        <taxon>Burkholderiaceae</taxon>
        <taxon>Caballeronia</taxon>
    </lineage>
</organism>
<dbReference type="OrthoDB" id="9805884at2"/>
<dbReference type="Proteomes" id="UP000027439">
    <property type="component" value="Unassembled WGS sequence"/>
</dbReference>
<evidence type="ECO:0000256" key="4">
    <source>
        <dbReference type="ARBA" id="ARBA00022692"/>
    </source>
</evidence>
<keyword evidence="5 7" id="KW-1133">Transmembrane helix</keyword>
<dbReference type="EMBL" id="JFHE01000027">
    <property type="protein sequence ID" value="KDR30268.1"/>
    <property type="molecule type" value="Genomic_DNA"/>
</dbReference>
<comment type="caution">
    <text evidence="10">The sequence shown here is derived from an EMBL/GenBank/DDBJ whole genome shotgun (WGS) entry which is preliminary data.</text>
</comment>
<dbReference type="InterPro" id="IPR050366">
    <property type="entry name" value="BP-dependent_transpt_permease"/>
</dbReference>
<keyword evidence="4 7" id="KW-0812">Transmembrane</keyword>
<evidence type="ECO:0000256" key="3">
    <source>
        <dbReference type="ARBA" id="ARBA00022475"/>
    </source>
</evidence>
<feature type="transmembrane region" description="Helical" evidence="7">
    <location>
        <begin position="89"/>
        <end position="115"/>
    </location>
</feature>
<feature type="transmembrane region" description="Helical" evidence="7">
    <location>
        <begin position="152"/>
        <end position="171"/>
    </location>
</feature>
<dbReference type="Proteomes" id="UP000597138">
    <property type="component" value="Unassembled WGS sequence"/>
</dbReference>